<comment type="similarity">
    <text evidence="2 10">Belongs to the SecG family.</text>
</comment>
<keyword evidence="5 10" id="KW-0812">Transmembrane</keyword>
<dbReference type="eggNOG" id="COG1314">
    <property type="taxonomic scope" value="Bacteria"/>
</dbReference>
<evidence type="ECO:0000256" key="8">
    <source>
        <dbReference type="ARBA" id="ARBA00023010"/>
    </source>
</evidence>
<name>B8I4U0_RUMCH</name>
<dbReference type="EMBL" id="CP001348">
    <property type="protein sequence ID" value="ACL76594.1"/>
    <property type="molecule type" value="Genomic_DNA"/>
</dbReference>
<keyword evidence="8 10" id="KW-0811">Translocation</keyword>
<evidence type="ECO:0000256" key="2">
    <source>
        <dbReference type="ARBA" id="ARBA00008445"/>
    </source>
</evidence>
<keyword evidence="7 10" id="KW-1133">Transmembrane helix</keyword>
<keyword evidence="9 10" id="KW-0472">Membrane</keyword>
<evidence type="ECO:0000256" key="9">
    <source>
        <dbReference type="ARBA" id="ARBA00023136"/>
    </source>
</evidence>
<dbReference type="GO" id="GO:0043952">
    <property type="term" value="P:protein transport by the Sec complex"/>
    <property type="evidence" value="ECO:0007669"/>
    <property type="project" value="TreeGrafter"/>
</dbReference>
<organism evidence="11 12">
    <name type="scientific">Ruminiclostridium cellulolyticum (strain ATCC 35319 / DSM 5812 / JCM 6584 / H10)</name>
    <name type="common">Clostridium cellulolyticum</name>
    <dbReference type="NCBI Taxonomy" id="394503"/>
    <lineage>
        <taxon>Bacteria</taxon>
        <taxon>Bacillati</taxon>
        <taxon>Bacillota</taxon>
        <taxon>Clostridia</taxon>
        <taxon>Eubacteriales</taxon>
        <taxon>Oscillospiraceae</taxon>
        <taxon>Ruminiclostridium</taxon>
    </lineage>
</organism>
<dbReference type="GO" id="GO:0005886">
    <property type="term" value="C:plasma membrane"/>
    <property type="evidence" value="ECO:0007669"/>
    <property type="project" value="UniProtKB-SubCell"/>
</dbReference>
<dbReference type="GO" id="GO:0009306">
    <property type="term" value="P:protein secretion"/>
    <property type="evidence" value="ECO:0007669"/>
    <property type="project" value="UniProtKB-UniRule"/>
</dbReference>
<dbReference type="HOGENOM" id="CLU_094156_6_0_9"/>
<proteinExistence type="inferred from homology"/>
<keyword evidence="6 10" id="KW-0653">Protein transport</keyword>
<dbReference type="GO" id="GO:0015450">
    <property type="term" value="F:protein-transporting ATPase activity"/>
    <property type="evidence" value="ECO:0007669"/>
    <property type="project" value="UniProtKB-UniRule"/>
</dbReference>
<accession>B8I4U0</accession>
<feature type="transmembrane region" description="Helical" evidence="10">
    <location>
        <begin position="6"/>
        <end position="25"/>
    </location>
</feature>
<evidence type="ECO:0000256" key="6">
    <source>
        <dbReference type="ARBA" id="ARBA00022927"/>
    </source>
</evidence>
<evidence type="ECO:0000256" key="10">
    <source>
        <dbReference type="RuleBase" id="RU365087"/>
    </source>
</evidence>
<evidence type="ECO:0000256" key="7">
    <source>
        <dbReference type="ARBA" id="ARBA00022989"/>
    </source>
</evidence>
<evidence type="ECO:0000313" key="12">
    <source>
        <dbReference type="Proteomes" id="UP000001349"/>
    </source>
</evidence>
<feature type="transmembrane region" description="Helical" evidence="10">
    <location>
        <begin position="57"/>
        <end position="79"/>
    </location>
</feature>
<dbReference type="InterPro" id="IPR004692">
    <property type="entry name" value="SecG"/>
</dbReference>
<dbReference type="Pfam" id="PF03840">
    <property type="entry name" value="SecG"/>
    <property type="match status" value="1"/>
</dbReference>
<dbReference type="PANTHER" id="PTHR34182">
    <property type="entry name" value="PROTEIN-EXPORT MEMBRANE PROTEIN SECG"/>
    <property type="match status" value="1"/>
</dbReference>
<dbReference type="PANTHER" id="PTHR34182:SF1">
    <property type="entry name" value="PROTEIN-EXPORT MEMBRANE PROTEIN SECG"/>
    <property type="match status" value="1"/>
</dbReference>
<protein>
    <recommendedName>
        <fullName evidence="10">Protein-export membrane protein SecG</fullName>
    </recommendedName>
</protein>
<dbReference type="KEGG" id="cce:Ccel_2253"/>
<comment type="function">
    <text evidence="10">Involved in protein export. Participates in an early event of protein translocation.</text>
</comment>
<dbReference type="NCBIfam" id="TIGR00810">
    <property type="entry name" value="secG"/>
    <property type="match status" value="1"/>
</dbReference>
<evidence type="ECO:0000256" key="5">
    <source>
        <dbReference type="ARBA" id="ARBA00022692"/>
    </source>
</evidence>
<dbReference type="GO" id="GO:0065002">
    <property type="term" value="P:intracellular protein transmembrane transport"/>
    <property type="evidence" value="ECO:0007669"/>
    <property type="project" value="TreeGrafter"/>
</dbReference>
<dbReference type="PRINTS" id="PR01651">
    <property type="entry name" value="SECGEXPORT"/>
</dbReference>
<evidence type="ECO:0000313" key="11">
    <source>
        <dbReference type="EMBL" id="ACL76594.1"/>
    </source>
</evidence>
<sequence>MEAAKWIVNVLHIIFALSIIIIVLLQSGKQAGLSGSIAGGAETFFGKNKGRTIDALLGKYTAFAAIAFLVTSIALYMLIDRVG</sequence>
<dbReference type="OrthoDB" id="1708246at2"/>
<comment type="subcellular location">
    <subcellularLocation>
        <location evidence="1 10">Cell membrane</location>
        <topology evidence="1 10">Multi-pass membrane protein</topology>
    </subcellularLocation>
</comment>
<dbReference type="STRING" id="394503.Ccel_2253"/>
<evidence type="ECO:0000256" key="4">
    <source>
        <dbReference type="ARBA" id="ARBA00022475"/>
    </source>
</evidence>
<reference evidence="11 12" key="1">
    <citation type="submission" date="2009-01" db="EMBL/GenBank/DDBJ databases">
        <title>Complete sequence of Clostridium cellulolyticum H10.</title>
        <authorList>
            <consortium name="US DOE Joint Genome Institute"/>
            <person name="Lucas S."/>
            <person name="Copeland A."/>
            <person name="Lapidus A."/>
            <person name="Glavina del Rio T."/>
            <person name="Dalin E."/>
            <person name="Tice H."/>
            <person name="Bruce D."/>
            <person name="Goodwin L."/>
            <person name="Pitluck S."/>
            <person name="Chertkov O."/>
            <person name="Saunders E."/>
            <person name="Brettin T."/>
            <person name="Detter J.C."/>
            <person name="Han C."/>
            <person name="Larimer F."/>
            <person name="Land M."/>
            <person name="Hauser L."/>
            <person name="Kyrpides N."/>
            <person name="Ivanova N."/>
            <person name="Zhou J."/>
            <person name="Richardson P."/>
        </authorList>
    </citation>
    <scope>NUCLEOTIDE SEQUENCE [LARGE SCALE GENOMIC DNA]</scope>
    <source>
        <strain evidence="12">ATCC 35319 / DSM 5812 / JCM 6584 / H10</strain>
    </source>
</reference>
<dbReference type="RefSeq" id="WP_015925686.1">
    <property type="nucleotide sequence ID" value="NC_011898.1"/>
</dbReference>
<evidence type="ECO:0000256" key="3">
    <source>
        <dbReference type="ARBA" id="ARBA00022448"/>
    </source>
</evidence>
<evidence type="ECO:0000256" key="1">
    <source>
        <dbReference type="ARBA" id="ARBA00004651"/>
    </source>
</evidence>
<keyword evidence="3 10" id="KW-0813">Transport</keyword>
<keyword evidence="12" id="KW-1185">Reference proteome</keyword>
<dbReference type="Proteomes" id="UP000001349">
    <property type="component" value="Chromosome"/>
</dbReference>
<keyword evidence="4 10" id="KW-1003">Cell membrane</keyword>
<gene>
    <name evidence="11" type="ordered locus">Ccel_2253</name>
</gene>
<dbReference type="AlphaFoldDB" id="B8I4U0"/>